<name>G4CJI2_9NEIS</name>
<reference evidence="1 2" key="1">
    <citation type="submission" date="2011-05" db="EMBL/GenBank/DDBJ databases">
        <authorList>
            <person name="Muzny D."/>
            <person name="Qin X."/>
            <person name="Deng J."/>
            <person name="Jiang H."/>
            <person name="Liu Y."/>
            <person name="Qu J."/>
            <person name="Song X.-Z."/>
            <person name="Zhang L."/>
            <person name="Thornton R."/>
            <person name="Coyle M."/>
            <person name="Francisco L."/>
            <person name="Jackson L."/>
            <person name="Javaid M."/>
            <person name="Korchina V."/>
            <person name="Kovar C."/>
            <person name="Mata R."/>
            <person name="Mathew T."/>
            <person name="Ngo R."/>
            <person name="Nguyen L."/>
            <person name="Nguyen N."/>
            <person name="Okwuonu G."/>
            <person name="Ongeri F."/>
            <person name="Pham C."/>
            <person name="Simmons D."/>
            <person name="Wilczek-Boney K."/>
            <person name="Hale W."/>
            <person name="Jakkamsetti A."/>
            <person name="Pham P."/>
            <person name="Ruth R."/>
            <person name="San Lucas F."/>
            <person name="Warren J."/>
            <person name="Zhang J."/>
            <person name="Zhao Z."/>
            <person name="Zhou C."/>
            <person name="Zhu D."/>
            <person name="Lee S."/>
            <person name="Bess C."/>
            <person name="Blankenburg K."/>
            <person name="Forbes L."/>
            <person name="Fu Q."/>
            <person name="Gubbala S."/>
            <person name="Hirani K."/>
            <person name="Jayaseelan J.C."/>
            <person name="Lara F."/>
            <person name="Munidasa M."/>
            <person name="Palculict T."/>
            <person name="Patil S."/>
            <person name="Pu L.-L."/>
            <person name="Saada N."/>
            <person name="Tang L."/>
            <person name="Weissenberger G."/>
            <person name="Zhu Y."/>
            <person name="Hemphill L."/>
            <person name="Shang Y."/>
            <person name="Youmans B."/>
            <person name="Ayvaz T."/>
            <person name="Ross M."/>
            <person name="Santibanez J."/>
            <person name="Aqrawi P."/>
            <person name="Gross S."/>
            <person name="Joshi V."/>
            <person name="Fowler G."/>
            <person name="Nazareth L."/>
            <person name="Reid J."/>
            <person name="Worley K."/>
            <person name="Petrosino J."/>
            <person name="Highlander S."/>
            <person name="Gibbs R."/>
        </authorList>
    </citation>
    <scope>NUCLEOTIDE SEQUENCE [LARGE SCALE GENOMIC DNA]</scope>
    <source>
        <strain evidence="1 2">871</strain>
    </source>
</reference>
<organism evidence="1 2">
    <name type="scientific">Neisseria shayeganii 871</name>
    <dbReference type="NCBI Taxonomy" id="1032488"/>
    <lineage>
        <taxon>Bacteria</taxon>
        <taxon>Pseudomonadati</taxon>
        <taxon>Pseudomonadota</taxon>
        <taxon>Betaproteobacteria</taxon>
        <taxon>Neisseriales</taxon>
        <taxon>Neisseriaceae</taxon>
        <taxon>Neisseria</taxon>
    </lineage>
</organism>
<dbReference type="InterPro" id="IPR036388">
    <property type="entry name" value="WH-like_DNA-bd_sf"/>
</dbReference>
<dbReference type="Pfam" id="PF13412">
    <property type="entry name" value="HTH_24"/>
    <property type="match status" value="1"/>
</dbReference>
<dbReference type="RefSeq" id="WP_009119461.1">
    <property type="nucleotide sequence ID" value="NZ_JH164926.1"/>
</dbReference>
<accession>G4CJI2</accession>
<dbReference type="SUPFAM" id="SSF46785">
    <property type="entry name" value="Winged helix' DNA-binding domain"/>
    <property type="match status" value="1"/>
</dbReference>
<dbReference type="EMBL" id="AGAY01000061">
    <property type="protein sequence ID" value="EGY52033.1"/>
    <property type="molecule type" value="Genomic_DNA"/>
</dbReference>
<sequence length="98" mass="10711">MASSKGTRVLKVLKALKGQSFSGISNKELAENLGVSPAQISRDLDDLMSEGLVMKLDNGRFAHSIQMLQIAQAYSNQVARLQEQISETNQRIMAGSME</sequence>
<dbReference type="InterPro" id="IPR036390">
    <property type="entry name" value="WH_DNA-bd_sf"/>
</dbReference>
<evidence type="ECO:0000313" key="2">
    <source>
        <dbReference type="Proteomes" id="UP000003019"/>
    </source>
</evidence>
<dbReference type="HOGENOM" id="CLU_172302_0_0_4"/>
<dbReference type="STRING" id="1032488.HMPREF9371_1772"/>
<dbReference type="Proteomes" id="UP000003019">
    <property type="component" value="Unassembled WGS sequence"/>
</dbReference>
<comment type="caution">
    <text evidence="1">The sequence shown here is derived from an EMBL/GenBank/DDBJ whole genome shotgun (WGS) entry which is preliminary data.</text>
</comment>
<dbReference type="AlphaFoldDB" id="G4CJI2"/>
<dbReference type="OrthoDB" id="8604270at2"/>
<dbReference type="Gene3D" id="1.10.10.10">
    <property type="entry name" value="Winged helix-like DNA-binding domain superfamily/Winged helix DNA-binding domain"/>
    <property type="match status" value="1"/>
</dbReference>
<protein>
    <submittedName>
        <fullName evidence="1">IclR helix-turn-helix domain superfamily protein</fullName>
    </submittedName>
</protein>
<evidence type="ECO:0000313" key="1">
    <source>
        <dbReference type="EMBL" id="EGY52033.1"/>
    </source>
</evidence>
<gene>
    <name evidence="1" type="ORF">HMPREF9371_1772</name>
</gene>
<keyword evidence="2" id="KW-1185">Reference proteome</keyword>
<proteinExistence type="predicted"/>